<dbReference type="RefSeq" id="WP_089662726.1">
    <property type="nucleotide sequence ID" value="NZ_LT629745.1"/>
</dbReference>
<sequence>MKKILFPIMLVFAFYGCSVESLESSEEIITVDAKGKNTVQSADINEFEYPTEDVCVDSEATFTFNVPVGTNIQIQELIGGEWIQVTQDNGTTTNPQIYTMSWNVPGVHYFRYKAGSGGFTEIAPITVVDCSECEESFSHVTNPDGSYTFTYIPADDLENAEIIFTFAQSVVTNWVESSHETVWDHRGVTEHAFLDLVACETYEWQVILDKNCSGNSPNSNVWTNFKVNDVSKKTENTPNLTQSCN</sequence>
<organism evidence="1 2">
    <name type="scientific">Christiangramia echinicola</name>
    <dbReference type="NCBI Taxonomy" id="279359"/>
    <lineage>
        <taxon>Bacteria</taxon>
        <taxon>Pseudomonadati</taxon>
        <taxon>Bacteroidota</taxon>
        <taxon>Flavobacteriia</taxon>
        <taxon>Flavobacteriales</taxon>
        <taxon>Flavobacteriaceae</taxon>
        <taxon>Christiangramia</taxon>
    </lineage>
</organism>
<evidence type="ECO:0000313" key="2">
    <source>
        <dbReference type="Proteomes" id="UP000198858"/>
    </source>
</evidence>
<dbReference type="STRING" id="1250231.SAMN04488552_2296"/>
<reference evidence="1 2" key="1">
    <citation type="submission" date="2016-10" db="EMBL/GenBank/DDBJ databases">
        <authorList>
            <person name="Varghese N."/>
            <person name="Submissions S."/>
        </authorList>
    </citation>
    <scope>NUCLEOTIDE SEQUENCE [LARGE SCALE GENOMIC DNA]</scope>
    <source>
        <strain evidence="1 2">Mar_2010_102</strain>
    </source>
</reference>
<keyword evidence="2" id="KW-1185">Reference proteome</keyword>
<dbReference type="EMBL" id="LT629745">
    <property type="protein sequence ID" value="SDS15887.1"/>
    <property type="molecule type" value="Genomic_DNA"/>
</dbReference>
<evidence type="ECO:0000313" key="1">
    <source>
        <dbReference type="EMBL" id="SDS15887.1"/>
    </source>
</evidence>
<dbReference type="PROSITE" id="PS51257">
    <property type="entry name" value="PROKAR_LIPOPROTEIN"/>
    <property type="match status" value="1"/>
</dbReference>
<proteinExistence type="predicted"/>
<name>A0A1H1PY18_9FLAO</name>
<accession>A0A1H1PY18</accession>
<gene>
    <name evidence="1" type="ORF">SAMN04488552_2296</name>
</gene>
<dbReference type="Proteomes" id="UP000198858">
    <property type="component" value="Chromosome I"/>
</dbReference>
<protein>
    <submittedName>
        <fullName evidence="1">Uncharacterized protein</fullName>
    </submittedName>
</protein>
<dbReference type="AlphaFoldDB" id="A0A1H1PY18"/>